<feature type="chain" id="PRO_5045404730" evidence="8">
    <location>
        <begin position="25"/>
        <end position="113"/>
    </location>
</feature>
<keyword evidence="3" id="KW-0813">Transport</keyword>
<evidence type="ECO:0000256" key="7">
    <source>
        <dbReference type="ARBA" id="ARBA00023008"/>
    </source>
</evidence>
<keyword evidence="11" id="KW-1185">Reference proteome</keyword>
<dbReference type="EMBL" id="JABFTT010000014">
    <property type="protein sequence ID" value="MCE8021780.1"/>
    <property type="molecule type" value="Genomic_DNA"/>
</dbReference>
<dbReference type="PANTHER" id="PTHR36507">
    <property type="entry name" value="BLL1555 PROTEIN"/>
    <property type="match status" value="1"/>
</dbReference>
<dbReference type="InterPro" id="IPR008972">
    <property type="entry name" value="Cupredoxin"/>
</dbReference>
<keyword evidence="7" id="KW-0186">Copper</keyword>
<evidence type="ECO:0000256" key="3">
    <source>
        <dbReference type="ARBA" id="ARBA00022448"/>
    </source>
</evidence>
<keyword evidence="5" id="KW-0574">Periplasm</keyword>
<proteinExistence type="predicted"/>
<comment type="cofactor">
    <cofactor evidence="1">
        <name>Cu cation</name>
        <dbReference type="ChEBI" id="CHEBI:23378"/>
    </cofactor>
</comment>
<evidence type="ECO:0000259" key="9">
    <source>
        <dbReference type="Pfam" id="PF00127"/>
    </source>
</evidence>
<dbReference type="PANTHER" id="PTHR36507:SF1">
    <property type="entry name" value="BLL1555 PROTEIN"/>
    <property type="match status" value="1"/>
</dbReference>
<evidence type="ECO:0000256" key="4">
    <source>
        <dbReference type="ARBA" id="ARBA00022723"/>
    </source>
</evidence>
<evidence type="ECO:0000256" key="2">
    <source>
        <dbReference type="ARBA" id="ARBA00004418"/>
    </source>
</evidence>
<keyword evidence="4" id="KW-0479">Metal-binding</keyword>
<feature type="signal peptide" evidence="8">
    <location>
        <begin position="1"/>
        <end position="24"/>
    </location>
</feature>
<dbReference type="InterPro" id="IPR052721">
    <property type="entry name" value="ET_Amicyanin"/>
</dbReference>
<dbReference type="SUPFAM" id="SSF49503">
    <property type="entry name" value="Cupredoxins"/>
    <property type="match status" value="1"/>
</dbReference>
<protein>
    <submittedName>
        <fullName evidence="10">Plastocyanin</fullName>
    </submittedName>
</protein>
<evidence type="ECO:0000313" key="11">
    <source>
        <dbReference type="Proteomes" id="UP001320122"/>
    </source>
</evidence>
<dbReference type="InterPro" id="IPR000923">
    <property type="entry name" value="BlueCu_1"/>
</dbReference>
<dbReference type="Gene3D" id="2.60.40.420">
    <property type="entry name" value="Cupredoxins - blue copper proteins"/>
    <property type="match status" value="1"/>
</dbReference>
<dbReference type="InterPro" id="IPR028871">
    <property type="entry name" value="BlueCu_1_BS"/>
</dbReference>
<keyword evidence="6" id="KW-0249">Electron transport</keyword>
<sequence>MKMHERLLITLGLLATLLGGAAQAGEKTIDVEMRDYGYHPAELEITVGTTVRWVNVEKRTSHDVFFPAEEIASGRLFPEESWERTFDEAGIYEYRCQPHENRDMRGVIRVVAE</sequence>
<name>A0ABS9AJ41_9GAMM</name>
<dbReference type="Proteomes" id="UP001320122">
    <property type="component" value="Unassembled WGS sequence"/>
</dbReference>
<organism evidence="10 11">
    <name type="scientific">Billgrantia zhangzhouensis</name>
    <dbReference type="NCBI Taxonomy" id="2733481"/>
    <lineage>
        <taxon>Bacteria</taxon>
        <taxon>Pseudomonadati</taxon>
        <taxon>Pseudomonadota</taxon>
        <taxon>Gammaproteobacteria</taxon>
        <taxon>Oceanospirillales</taxon>
        <taxon>Halomonadaceae</taxon>
        <taxon>Billgrantia</taxon>
    </lineage>
</organism>
<feature type="domain" description="Blue (type 1) copper" evidence="9">
    <location>
        <begin position="29"/>
        <end position="110"/>
    </location>
</feature>
<dbReference type="PRINTS" id="PR00155">
    <property type="entry name" value="AMICYANIN"/>
</dbReference>
<dbReference type="PROSITE" id="PS00196">
    <property type="entry name" value="COPPER_BLUE"/>
    <property type="match status" value="1"/>
</dbReference>
<keyword evidence="8" id="KW-0732">Signal</keyword>
<evidence type="ECO:0000256" key="1">
    <source>
        <dbReference type="ARBA" id="ARBA00001935"/>
    </source>
</evidence>
<dbReference type="Pfam" id="PF00127">
    <property type="entry name" value="Copper-bind"/>
    <property type="match status" value="1"/>
</dbReference>
<comment type="subcellular location">
    <subcellularLocation>
        <location evidence="2">Periplasm</location>
    </subcellularLocation>
</comment>
<evidence type="ECO:0000313" key="10">
    <source>
        <dbReference type="EMBL" id="MCE8021780.1"/>
    </source>
</evidence>
<evidence type="ECO:0000256" key="8">
    <source>
        <dbReference type="SAM" id="SignalP"/>
    </source>
</evidence>
<dbReference type="InterPro" id="IPR002386">
    <property type="entry name" value="Amicyanin/Pseudoazurin"/>
</dbReference>
<dbReference type="RefSeq" id="WP_234275103.1">
    <property type="nucleotide sequence ID" value="NZ_JABFTT010000014.1"/>
</dbReference>
<evidence type="ECO:0000256" key="6">
    <source>
        <dbReference type="ARBA" id="ARBA00022982"/>
    </source>
</evidence>
<reference evidence="10 11" key="1">
    <citation type="journal article" date="2021" name="Front. Microbiol.">
        <title>Aerobic Denitrification and Heterotrophic Sulfur Oxidation in the Genus Halomonas Revealed by Six Novel Species Characterizations and Genome-Based Analysis.</title>
        <authorList>
            <person name="Wang L."/>
            <person name="Shao Z."/>
        </authorList>
    </citation>
    <scope>NUCLEOTIDE SEQUENCE [LARGE SCALE GENOMIC DNA]</scope>
    <source>
        <strain evidence="10 11">MCCC 1A11036</strain>
    </source>
</reference>
<evidence type="ECO:0000256" key="5">
    <source>
        <dbReference type="ARBA" id="ARBA00022764"/>
    </source>
</evidence>
<accession>A0ABS9AJ41</accession>
<gene>
    <name evidence="10" type="ORF">HOP51_16915</name>
</gene>
<comment type="caution">
    <text evidence="10">The sequence shown here is derived from an EMBL/GenBank/DDBJ whole genome shotgun (WGS) entry which is preliminary data.</text>
</comment>